<evidence type="ECO:0000313" key="3">
    <source>
        <dbReference type="EMBL" id="TQL35635.1"/>
    </source>
</evidence>
<reference evidence="3 4" key="1">
    <citation type="submission" date="2019-06" db="EMBL/GenBank/DDBJ databases">
        <title>Sequencing the genomes of 1000 actinobacteria strains.</title>
        <authorList>
            <person name="Klenk H.-P."/>
        </authorList>
    </citation>
    <scope>NUCLEOTIDE SEQUENCE [LARGE SCALE GENOMIC DNA]</scope>
    <source>
        <strain evidence="3 4">DSM 44819</strain>
    </source>
</reference>
<sequence length="376" mass="40097">MTEQFRSAYRALAEEAGSYADPERAIAVARRRRRTRTLALPAVLTIAVAIGTVLVVRPNLDPPPLQTLGPDVTASAQAPAAATPLPTTAVGTATLVYAPCRDCSTRVVLTTGAHHLVPSDDVGMTAIGTSLSPDGRWLSYPAGRDMKIRDLTGDRVWTVASSGPQRRVGVLTWSVDSSRILLRDYHDGQDNTYTVLQLGTGTRTTADVAEEDLIVGVLPTGEVLTTPDLLGPSRQRSTRITLTTGTGTAARTIDVDATRWLDTTETVVWHNAVHPAVGGGYSLVVATYPGEGPDPTAVLRVNAAGEITDRQDIPSRDNRFQYWYVVGSDGSDVLFGKVETLTGQQATTLIAVQPDGHLREITTLPQEAVIRSPGAT</sequence>
<keyword evidence="1" id="KW-0472">Membrane</keyword>
<dbReference type="EMBL" id="BOQM01000002">
    <property type="protein sequence ID" value="GIM81765.1"/>
    <property type="molecule type" value="Genomic_DNA"/>
</dbReference>
<evidence type="ECO:0000256" key="1">
    <source>
        <dbReference type="SAM" id="Phobius"/>
    </source>
</evidence>
<dbReference type="EMBL" id="VFOL01000001">
    <property type="protein sequence ID" value="TQL35635.1"/>
    <property type="molecule type" value="Genomic_DNA"/>
</dbReference>
<evidence type="ECO:0000313" key="5">
    <source>
        <dbReference type="Proteomes" id="UP000677457"/>
    </source>
</evidence>
<reference evidence="2 5" key="2">
    <citation type="submission" date="2021-03" db="EMBL/GenBank/DDBJ databases">
        <title>Whole genome shotgun sequence of Salinispora arenicola NBRC 105043.</title>
        <authorList>
            <person name="Komaki H."/>
            <person name="Tamura T."/>
        </authorList>
    </citation>
    <scope>NUCLEOTIDE SEQUENCE [LARGE SCALE GENOMIC DNA]</scope>
    <source>
        <strain evidence="2 5">NBRC 105043</strain>
    </source>
</reference>
<dbReference type="GeneID" id="93770037"/>
<name>A0A542XIG5_SALAC</name>
<dbReference type="Proteomes" id="UP000677457">
    <property type="component" value="Unassembled WGS sequence"/>
</dbReference>
<keyword evidence="1" id="KW-1133">Transmembrane helix</keyword>
<organism evidence="3 4">
    <name type="scientific">Salinispora arenicola</name>
    <dbReference type="NCBI Taxonomy" id="168697"/>
    <lineage>
        <taxon>Bacteria</taxon>
        <taxon>Bacillati</taxon>
        <taxon>Actinomycetota</taxon>
        <taxon>Actinomycetes</taxon>
        <taxon>Micromonosporales</taxon>
        <taxon>Micromonosporaceae</taxon>
        <taxon>Salinispora</taxon>
    </lineage>
</organism>
<keyword evidence="5" id="KW-1185">Reference proteome</keyword>
<dbReference type="RefSeq" id="WP_029024931.1">
    <property type="nucleotide sequence ID" value="NZ_BOQM01000002.1"/>
</dbReference>
<dbReference type="AlphaFoldDB" id="A0A542XIG5"/>
<dbReference type="Proteomes" id="UP000315983">
    <property type="component" value="Unassembled WGS sequence"/>
</dbReference>
<evidence type="ECO:0000313" key="2">
    <source>
        <dbReference type="EMBL" id="GIM81765.1"/>
    </source>
</evidence>
<comment type="caution">
    <text evidence="3">The sequence shown here is derived from an EMBL/GenBank/DDBJ whole genome shotgun (WGS) entry which is preliminary data.</text>
</comment>
<gene>
    <name evidence="3" type="ORF">FB564_0698</name>
    <name evidence="2" type="ORF">Sar04_03840</name>
</gene>
<keyword evidence="1" id="KW-0812">Transmembrane</keyword>
<feature type="transmembrane region" description="Helical" evidence="1">
    <location>
        <begin position="38"/>
        <end position="56"/>
    </location>
</feature>
<proteinExistence type="predicted"/>
<accession>A0A542XIG5</accession>
<evidence type="ECO:0000313" key="4">
    <source>
        <dbReference type="Proteomes" id="UP000315983"/>
    </source>
</evidence>
<dbReference type="SUPFAM" id="SSF82171">
    <property type="entry name" value="DPP6 N-terminal domain-like"/>
    <property type="match status" value="1"/>
</dbReference>
<protein>
    <recommendedName>
        <fullName evidence="6">WD40 repeat protein</fullName>
    </recommendedName>
</protein>
<evidence type="ECO:0008006" key="6">
    <source>
        <dbReference type="Google" id="ProtNLM"/>
    </source>
</evidence>